<dbReference type="PANTHER" id="PTHR33112">
    <property type="entry name" value="DOMAIN PROTEIN, PUTATIVE-RELATED"/>
    <property type="match status" value="1"/>
</dbReference>
<name>A0A8E2JIR1_9PEZI</name>
<gene>
    <name evidence="2" type="ORF">K432DRAFT_346001</name>
</gene>
<reference evidence="2 3" key="1">
    <citation type="journal article" date="2016" name="Nat. Commun.">
        <title>Ectomycorrhizal ecology is imprinted in the genome of the dominant symbiotic fungus Cenococcum geophilum.</title>
        <authorList>
            <consortium name="DOE Joint Genome Institute"/>
            <person name="Peter M."/>
            <person name="Kohler A."/>
            <person name="Ohm R.A."/>
            <person name="Kuo A."/>
            <person name="Krutzmann J."/>
            <person name="Morin E."/>
            <person name="Arend M."/>
            <person name="Barry K.W."/>
            <person name="Binder M."/>
            <person name="Choi C."/>
            <person name="Clum A."/>
            <person name="Copeland A."/>
            <person name="Grisel N."/>
            <person name="Haridas S."/>
            <person name="Kipfer T."/>
            <person name="LaButti K."/>
            <person name="Lindquist E."/>
            <person name="Lipzen A."/>
            <person name="Maire R."/>
            <person name="Meier B."/>
            <person name="Mihaltcheva S."/>
            <person name="Molinier V."/>
            <person name="Murat C."/>
            <person name="Poggeler S."/>
            <person name="Quandt C.A."/>
            <person name="Sperisen C."/>
            <person name="Tritt A."/>
            <person name="Tisserant E."/>
            <person name="Crous P.W."/>
            <person name="Henrissat B."/>
            <person name="Nehls U."/>
            <person name="Egli S."/>
            <person name="Spatafora J.W."/>
            <person name="Grigoriev I.V."/>
            <person name="Martin F.M."/>
        </authorList>
    </citation>
    <scope>NUCLEOTIDE SEQUENCE [LARGE SCALE GENOMIC DNA]</scope>
    <source>
        <strain evidence="2 3">CBS 459.81</strain>
    </source>
</reference>
<dbReference type="OrthoDB" id="47007at2759"/>
<accession>A0A8E2JIR1</accession>
<dbReference type="PANTHER" id="PTHR33112:SF16">
    <property type="entry name" value="HETEROKARYON INCOMPATIBILITY DOMAIN-CONTAINING PROTEIN"/>
    <property type="match status" value="1"/>
</dbReference>
<dbReference type="AlphaFoldDB" id="A0A8E2JIR1"/>
<dbReference type="Proteomes" id="UP000250266">
    <property type="component" value="Unassembled WGS sequence"/>
</dbReference>
<dbReference type="Pfam" id="PF06985">
    <property type="entry name" value="HET"/>
    <property type="match status" value="1"/>
</dbReference>
<feature type="domain" description="Heterokaryon incompatibility" evidence="1">
    <location>
        <begin position="62"/>
        <end position="154"/>
    </location>
</feature>
<sequence length="476" mass="54050">MNSNSGSVTSLDLVRIWDQTCLKKHKCKIEQSVLPTRVIDVGPRDGSQVPFLHVTKGEMSHWISLSHCWGKRPIAKTELANFESMCRGITLQRLPKTFQDSVILTRQLGIRYLWIDSICIIQDSPADWETEAAKMADIYKKAYLTVVAASAKDSGWTPQYGQRISTIVDTRAWCLQEEALSPRLLKYNRTHMSWHCSDWADIHEDGRQKYHYDNWYRIPATLELADDGKRRHIWHMILTNYTKRHMTFGKDKLPALAGVATEFHQRTGDEYLAGMWRSQLPLGLMWRTRLYDHGLYDADEVPQHERSAKYRAPSWSWACVDGPMDFSICTSDLPYDSETSITILNFSITTKSTGPFGEVLAGSLSVRGKLKVAECGNDIIPPRGKWGEDAYYTKEIIDPSSSLVDSRAVGQCLFDLAAEKPASQSRLWCLQISALRGLVLMPNGEGSSEFRRVGLFRLTDHGAWFEGCSMLDITIL</sequence>
<evidence type="ECO:0000259" key="1">
    <source>
        <dbReference type="Pfam" id="PF06985"/>
    </source>
</evidence>
<keyword evidence="3" id="KW-1185">Reference proteome</keyword>
<proteinExistence type="predicted"/>
<dbReference type="EMBL" id="KV744847">
    <property type="protein sequence ID" value="OCK84014.1"/>
    <property type="molecule type" value="Genomic_DNA"/>
</dbReference>
<evidence type="ECO:0000313" key="2">
    <source>
        <dbReference type="EMBL" id="OCK84014.1"/>
    </source>
</evidence>
<organism evidence="2 3">
    <name type="scientific">Lepidopterella palustris CBS 459.81</name>
    <dbReference type="NCBI Taxonomy" id="1314670"/>
    <lineage>
        <taxon>Eukaryota</taxon>
        <taxon>Fungi</taxon>
        <taxon>Dikarya</taxon>
        <taxon>Ascomycota</taxon>
        <taxon>Pezizomycotina</taxon>
        <taxon>Dothideomycetes</taxon>
        <taxon>Pleosporomycetidae</taxon>
        <taxon>Mytilinidiales</taxon>
        <taxon>Argynnaceae</taxon>
        <taxon>Lepidopterella</taxon>
    </lineage>
</organism>
<evidence type="ECO:0000313" key="3">
    <source>
        <dbReference type="Proteomes" id="UP000250266"/>
    </source>
</evidence>
<dbReference type="InterPro" id="IPR010730">
    <property type="entry name" value="HET"/>
</dbReference>
<protein>
    <submittedName>
        <fullName evidence="2">HET-domain-containing protein</fullName>
    </submittedName>
</protein>